<dbReference type="GO" id="GO:0006355">
    <property type="term" value="P:regulation of DNA-templated transcription"/>
    <property type="evidence" value="ECO:0007669"/>
    <property type="project" value="InterPro"/>
</dbReference>
<dbReference type="AlphaFoldDB" id="A0AAU7TMJ7"/>
<feature type="domain" description="HTH luxR-type" evidence="4">
    <location>
        <begin position="182"/>
        <end position="247"/>
    </location>
</feature>
<sequence>MVEQLTVTERDLRRMFEVIERGREAGPDEVYPRALLRALTELVPADDVTFQVSRPVSREFVAYEEVTEQDVDPGDGWEELFWRSYWDDDVCCRPQVTGDYVSVWKVSDYLSARQLGRSPVGEWFRVIGVRSEIAVPFPAAGAEDRRLLLFRGPGRDFTERERLLLRMLRPHLIEVYREFERRRAGTPDLTDRQLQLLRLVAEGHSNTQIARRLFVAEGTVRKHLENIYQRLGVTSRTAAVATAFPLAHSA</sequence>
<dbReference type="Gene3D" id="1.10.10.10">
    <property type="entry name" value="Winged helix-like DNA-binding domain superfamily/Winged helix DNA-binding domain"/>
    <property type="match status" value="1"/>
</dbReference>
<evidence type="ECO:0000256" key="2">
    <source>
        <dbReference type="ARBA" id="ARBA00023125"/>
    </source>
</evidence>
<dbReference type="RefSeq" id="WP_350280834.1">
    <property type="nucleotide sequence ID" value="NZ_CP158165.1"/>
</dbReference>
<keyword evidence="1" id="KW-0805">Transcription regulation</keyword>
<dbReference type="EMBL" id="CP158165">
    <property type="protein sequence ID" value="XBV28060.1"/>
    <property type="molecule type" value="Genomic_DNA"/>
</dbReference>
<dbReference type="PROSITE" id="PS00622">
    <property type="entry name" value="HTH_LUXR_1"/>
    <property type="match status" value="1"/>
</dbReference>
<dbReference type="InterPro" id="IPR016032">
    <property type="entry name" value="Sig_transdc_resp-reg_C-effctor"/>
</dbReference>
<dbReference type="Pfam" id="PF00196">
    <property type="entry name" value="GerE"/>
    <property type="match status" value="1"/>
</dbReference>
<proteinExistence type="predicted"/>
<dbReference type="PANTHER" id="PTHR44688">
    <property type="entry name" value="DNA-BINDING TRANSCRIPTIONAL ACTIVATOR DEVR_DOSR"/>
    <property type="match status" value="1"/>
</dbReference>
<evidence type="ECO:0000256" key="1">
    <source>
        <dbReference type="ARBA" id="ARBA00023015"/>
    </source>
</evidence>
<evidence type="ECO:0000259" key="4">
    <source>
        <dbReference type="PROSITE" id="PS50043"/>
    </source>
</evidence>
<organism evidence="5">
    <name type="scientific">Kribbella sp. HUAS MG21</name>
    <dbReference type="NCBI Taxonomy" id="3160966"/>
    <lineage>
        <taxon>Bacteria</taxon>
        <taxon>Bacillati</taxon>
        <taxon>Actinomycetota</taxon>
        <taxon>Actinomycetes</taxon>
        <taxon>Propionibacteriales</taxon>
        <taxon>Kribbellaceae</taxon>
        <taxon>Kribbella</taxon>
    </lineage>
</organism>
<dbReference type="PANTHER" id="PTHR44688:SF16">
    <property type="entry name" value="DNA-BINDING TRANSCRIPTIONAL ACTIVATOR DEVR_DOSR"/>
    <property type="match status" value="1"/>
</dbReference>
<evidence type="ECO:0000313" key="5">
    <source>
        <dbReference type="EMBL" id="XBV28060.1"/>
    </source>
</evidence>
<dbReference type="SUPFAM" id="SSF46894">
    <property type="entry name" value="C-terminal effector domain of the bipartite response regulators"/>
    <property type="match status" value="1"/>
</dbReference>
<dbReference type="CDD" id="cd06170">
    <property type="entry name" value="LuxR_C_like"/>
    <property type="match status" value="1"/>
</dbReference>
<dbReference type="SMART" id="SM00421">
    <property type="entry name" value="HTH_LUXR"/>
    <property type="match status" value="1"/>
</dbReference>
<protein>
    <submittedName>
        <fullName evidence="5">Response regulator transcription factor</fullName>
    </submittedName>
</protein>
<reference evidence="5" key="1">
    <citation type="submission" date="2024-06" db="EMBL/GenBank/DDBJ databases">
        <title>Kribbella sp. strain HUAS MG21 genome sequences.</title>
        <authorList>
            <person name="Mo P."/>
        </authorList>
    </citation>
    <scope>NUCLEOTIDE SEQUENCE</scope>
    <source>
        <strain evidence="5">HUAS MG21</strain>
    </source>
</reference>
<name>A0AAU7TMJ7_9ACTN</name>
<dbReference type="InterPro" id="IPR036388">
    <property type="entry name" value="WH-like_DNA-bd_sf"/>
</dbReference>
<gene>
    <name evidence="5" type="ORF">ABN611_16875</name>
</gene>
<accession>A0AAU7TMJ7</accession>
<evidence type="ECO:0000256" key="3">
    <source>
        <dbReference type="ARBA" id="ARBA00023163"/>
    </source>
</evidence>
<keyword evidence="3" id="KW-0804">Transcription</keyword>
<keyword evidence="2" id="KW-0238">DNA-binding</keyword>
<dbReference type="InterPro" id="IPR000792">
    <property type="entry name" value="Tscrpt_reg_LuxR_C"/>
</dbReference>
<dbReference type="PRINTS" id="PR00038">
    <property type="entry name" value="HTHLUXR"/>
</dbReference>
<dbReference type="GO" id="GO:0003677">
    <property type="term" value="F:DNA binding"/>
    <property type="evidence" value="ECO:0007669"/>
    <property type="project" value="UniProtKB-KW"/>
</dbReference>
<dbReference type="PROSITE" id="PS50043">
    <property type="entry name" value="HTH_LUXR_2"/>
    <property type="match status" value="1"/>
</dbReference>